<gene>
    <name evidence="4" type="ORF">RM779_30135</name>
</gene>
<reference evidence="5" key="1">
    <citation type="submission" date="2023-07" db="EMBL/GenBank/DDBJ databases">
        <title>30 novel species of actinomycetes from the DSMZ collection.</title>
        <authorList>
            <person name="Nouioui I."/>
        </authorList>
    </citation>
    <scope>NUCLEOTIDE SEQUENCE [LARGE SCALE GENOMIC DNA]</scope>
    <source>
        <strain evidence="5">DSM 41886</strain>
    </source>
</reference>
<organism evidence="4 5">
    <name type="scientific">Streptomyces johnsoniae</name>
    <dbReference type="NCBI Taxonomy" id="3075532"/>
    <lineage>
        <taxon>Bacteria</taxon>
        <taxon>Bacillati</taxon>
        <taxon>Actinomycetota</taxon>
        <taxon>Actinomycetes</taxon>
        <taxon>Kitasatosporales</taxon>
        <taxon>Streptomycetaceae</taxon>
        <taxon>Streptomyces</taxon>
    </lineage>
</organism>
<evidence type="ECO:0000256" key="1">
    <source>
        <dbReference type="SAM" id="MobiDB-lite"/>
    </source>
</evidence>
<protein>
    <recommendedName>
        <fullName evidence="6">Type IV secretion system protein</fullName>
    </recommendedName>
</protein>
<sequence>MTRPAGTARHAAIGALLAVLLALTCAGAAGASEQSEQDECEGALLGELACSTLNNIPGVSSVYGYLGDVHRSKVDAVTDALADVVPDNFVEEWVKGMAESTVGLLSYIQGVGEEVSQPAFDQEWWASQYATSFGLSLLLLALLLVWITGRFAASGSSASGADLLRQSGWRLVFVVPLISAGPVILLELQLAANHLARAFADEGTEHAGNAVERLMDLIVEQAGDWGVFGGTVLALLLFLCILCLGLVTLIELALAQWGLHLAALLVPLVLVAWVYPPWSAALRRLAALLGGLMLLPAFIYFFFHTIWAAFDTVLHDRPEDDGLSVLLFLLVGLLMIDAFPVVAMWLMSLTGPAGGAMDPAVHGALVHPSAGEMTASVVERFEARASRIGTSRHYQDGADDDEDQADDRAEGSAPDQRTTTAAGGGAVAARQLGGPPDPGGGTTTATVPRGADPADPNIPTTPAPEKKEDER</sequence>
<name>A0ABU2SDE7_9ACTN</name>
<evidence type="ECO:0000256" key="3">
    <source>
        <dbReference type="SAM" id="SignalP"/>
    </source>
</evidence>
<feature type="transmembrane region" description="Helical" evidence="2">
    <location>
        <begin position="124"/>
        <end position="147"/>
    </location>
</feature>
<feature type="transmembrane region" description="Helical" evidence="2">
    <location>
        <begin position="287"/>
        <end position="310"/>
    </location>
</feature>
<keyword evidence="5" id="KW-1185">Reference proteome</keyword>
<keyword evidence="2" id="KW-0472">Membrane</keyword>
<keyword evidence="2" id="KW-1133">Transmembrane helix</keyword>
<feature type="signal peptide" evidence="3">
    <location>
        <begin position="1"/>
        <end position="31"/>
    </location>
</feature>
<evidence type="ECO:0000256" key="2">
    <source>
        <dbReference type="SAM" id="Phobius"/>
    </source>
</evidence>
<keyword evidence="2" id="KW-0812">Transmembrane</keyword>
<keyword evidence="3" id="KW-0732">Signal</keyword>
<evidence type="ECO:0000313" key="5">
    <source>
        <dbReference type="Proteomes" id="UP001183615"/>
    </source>
</evidence>
<feature type="transmembrane region" description="Helical" evidence="2">
    <location>
        <begin position="257"/>
        <end position="275"/>
    </location>
</feature>
<feature type="region of interest" description="Disordered" evidence="1">
    <location>
        <begin position="388"/>
        <end position="471"/>
    </location>
</feature>
<dbReference type="EMBL" id="JAVREV010000022">
    <property type="protein sequence ID" value="MDT0446823.1"/>
    <property type="molecule type" value="Genomic_DNA"/>
</dbReference>
<feature type="transmembrane region" description="Helical" evidence="2">
    <location>
        <begin position="322"/>
        <end position="347"/>
    </location>
</feature>
<proteinExistence type="predicted"/>
<evidence type="ECO:0008006" key="6">
    <source>
        <dbReference type="Google" id="ProtNLM"/>
    </source>
</evidence>
<feature type="transmembrane region" description="Helical" evidence="2">
    <location>
        <begin position="225"/>
        <end position="250"/>
    </location>
</feature>
<comment type="caution">
    <text evidence="4">The sequence shown here is derived from an EMBL/GenBank/DDBJ whole genome shotgun (WGS) entry which is preliminary data.</text>
</comment>
<accession>A0ABU2SDE7</accession>
<feature type="transmembrane region" description="Helical" evidence="2">
    <location>
        <begin position="168"/>
        <end position="186"/>
    </location>
</feature>
<dbReference type="Proteomes" id="UP001183615">
    <property type="component" value="Unassembled WGS sequence"/>
</dbReference>
<evidence type="ECO:0000313" key="4">
    <source>
        <dbReference type="EMBL" id="MDT0446823.1"/>
    </source>
</evidence>
<feature type="chain" id="PRO_5047494247" description="Type IV secretion system protein" evidence="3">
    <location>
        <begin position="32"/>
        <end position="471"/>
    </location>
</feature>